<comment type="cofactor">
    <cofactor evidence="1">
        <name>FAD</name>
        <dbReference type="ChEBI" id="CHEBI:57692"/>
    </cofactor>
</comment>
<evidence type="ECO:0000256" key="16">
    <source>
        <dbReference type="ARBA" id="ARBA00082958"/>
    </source>
</evidence>
<evidence type="ECO:0000256" key="13">
    <source>
        <dbReference type="ARBA" id="ARBA00060891"/>
    </source>
</evidence>
<dbReference type="Gene3D" id="3.50.50.60">
    <property type="entry name" value="FAD/NAD(P)-binding domain"/>
    <property type="match status" value="2"/>
</dbReference>
<dbReference type="GO" id="GO:0048038">
    <property type="term" value="F:quinone binding"/>
    <property type="evidence" value="ECO:0007669"/>
    <property type="project" value="UniProtKB-KW"/>
</dbReference>
<feature type="domain" description="FAD/NAD(P)-binding" evidence="17">
    <location>
        <begin position="56"/>
        <end position="158"/>
    </location>
</feature>
<dbReference type="PANTHER" id="PTHR10632:SF2">
    <property type="entry name" value="SULFIDE:QUINONE OXIDOREDUCTASE, MITOCHONDRIAL"/>
    <property type="match status" value="1"/>
</dbReference>
<dbReference type="GO" id="GO:0005739">
    <property type="term" value="C:mitochondrion"/>
    <property type="evidence" value="ECO:0007669"/>
    <property type="project" value="UniProtKB-SubCell"/>
</dbReference>
<evidence type="ECO:0000256" key="3">
    <source>
        <dbReference type="ARBA" id="ARBA00022630"/>
    </source>
</evidence>
<dbReference type="Pfam" id="PF07992">
    <property type="entry name" value="Pyr_redox_2"/>
    <property type="match status" value="1"/>
</dbReference>
<dbReference type="InterPro" id="IPR036188">
    <property type="entry name" value="FAD/NAD-bd_sf"/>
</dbReference>
<evidence type="ECO:0000256" key="9">
    <source>
        <dbReference type="ARBA" id="ARBA00051038"/>
    </source>
</evidence>
<evidence type="ECO:0000259" key="17">
    <source>
        <dbReference type="Pfam" id="PF07992"/>
    </source>
</evidence>
<evidence type="ECO:0000256" key="6">
    <source>
        <dbReference type="ARBA" id="ARBA00022946"/>
    </source>
</evidence>
<proteinExistence type="inferred from homology"/>
<dbReference type="InterPro" id="IPR023753">
    <property type="entry name" value="FAD/NAD-binding_dom"/>
</dbReference>
<dbReference type="SUPFAM" id="SSF51905">
    <property type="entry name" value="FAD/NAD(P)-binding domain"/>
    <property type="match status" value="1"/>
</dbReference>
<dbReference type="GO" id="GO:0070221">
    <property type="term" value="P:sulfide oxidation, using sulfide:quinone oxidoreductase"/>
    <property type="evidence" value="ECO:0007669"/>
    <property type="project" value="TreeGrafter"/>
</dbReference>
<accession>A0A8S4A090</accession>
<comment type="function">
    <text evidence="12">Catalyzes the oxidation of hydrogen sulfide with the help of a quinone, such as ubiquinone-10, giving rise to thiosulfate and ultimately to sulfane (molecular sulfur) atoms. Requires an additional electron acceptor; can use sulfite, sulfide or cyanide (in vitro). It is believed the in vivo electron acceptor is glutathione.</text>
</comment>
<dbReference type="AlphaFoldDB" id="A0A8S4A090"/>
<keyword evidence="3" id="KW-0285">Flavoprotein</keyword>
<evidence type="ECO:0000256" key="1">
    <source>
        <dbReference type="ARBA" id="ARBA00001974"/>
    </source>
</evidence>
<dbReference type="EMBL" id="CAJHNH020004935">
    <property type="protein sequence ID" value="CAG5131911.1"/>
    <property type="molecule type" value="Genomic_DNA"/>
</dbReference>
<dbReference type="GO" id="GO:0106436">
    <property type="term" value="F:glutathione-dependent sulfide quinone oxidoreductase activity"/>
    <property type="evidence" value="ECO:0007669"/>
    <property type="project" value="UniProtKB-EC"/>
</dbReference>
<sequence>MLCRQSFSTVISLLPKSSICSVQNIPKHSPDIMRGSVCFYSTSEVKPKKAPQSSRYKLVVVGGGTGGCAVASKFASLGKECVVVEPSDLHYYQPLWTLVGAGLKGFRLSVQPMREVLPKTCDWIKEKAVTFNPKENYIVLESGAKIEYQYLVVAMGIQLDYDKVRGALDALENDPVVASIYHPKWVHKTFPALQEFKGGNAVFTFPNTPIKCAGAPQKIMYLSDEIFRMLDVRDKTSVIYNTALGVIFGVKKYADALLKVVDKRDIKVNYKHNLVEVNHKTRTATFENLDDNSKQVYFQYDFLHLTPPMSSPDVLKKSPLANEGGWVDLHKHTLQHVKFPNVFGLGDCTSLPTSKTAAAAASQCGILHKNLSAVMSGKPTVPLYDGYTSCPLVTSSKHCILAEFDYEGQPLETLPFNQAREMRLMYNMKAHLLPALYWNGMLRGRWNGPSFVRKLLHLGLGRKPNLPSS</sequence>
<protein>
    <recommendedName>
        <fullName evidence="15">Sulfide:quinone oxidoreductase, mitochondrial</fullName>
        <ecNumber evidence="14">1.8.5.8</ecNumber>
    </recommendedName>
    <alternativeName>
        <fullName evidence="16">Sulfide quinone oxidoreductase</fullName>
    </alternativeName>
</protein>
<evidence type="ECO:0000256" key="2">
    <source>
        <dbReference type="ARBA" id="ARBA00004173"/>
    </source>
</evidence>
<keyword evidence="6" id="KW-0809">Transit peptide</keyword>
<keyword evidence="7" id="KW-0560">Oxidoreductase</keyword>
<evidence type="ECO:0000256" key="14">
    <source>
        <dbReference type="ARBA" id="ARBA00066447"/>
    </source>
</evidence>
<comment type="catalytic activity">
    <reaction evidence="10">
        <text>ubiquinone-10 + hydrogen sulfide + glutathione + H(+) = S-sulfanylglutathione + ubiquinol-10</text>
        <dbReference type="Rhea" id="RHEA:62608"/>
        <dbReference type="ChEBI" id="CHEBI:15378"/>
        <dbReference type="ChEBI" id="CHEBI:29919"/>
        <dbReference type="ChEBI" id="CHEBI:46245"/>
        <dbReference type="ChEBI" id="CHEBI:57925"/>
        <dbReference type="ChEBI" id="CHEBI:58905"/>
        <dbReference type="ChEBI" id="CHEBI:64183"/>
    </reaction>
    <physiologicalReaction direction="left-to-right" evidence="10">
        <dbReference type="Rhea" id="RHEA:62609"/>
    </physiologicalReaction>
</comment>
<dbReference type="OrthoDB" id="5376590at2759"/>
<evidence type="ECO:0000256" key="12">
    <source>
        <dbReference type="ARBA" id="ARBA00059167"/>
    </source>
</evidence>
<evidence type="ECO:0000256" key="15">
    <source>
        <dbReference type="ARBA" id="ARBA00070160"/>
    </source>
</evidence>
<keyword evidence="5" id="KW-0274">FAD</keyword>
<dbReference type="PRINTS" id="PR00411">
    <property type="entry name" value="PNDRDTASEI"/>
</dbReference>
<keyword evidence="4" id="KW-0874">Quinone</keyword>
<reference evidence="18" key="1">
    <citation type="submission" date="2021-04" db="EMBL/GenBank/DDBJ databases">
        <authorList>
            <consortium name="Molecular Ecology Group"/>
        </authorList>
    </citation>
    <scope>NUCLEOTIDE SEQUENCE</scope>
</reference>
<comment type="catalytic activity">
    <reaction evidence="9">
        <text>ubiquinone-10 + hydrogen sulfide + sulfite + 2 H(+) = ubiquinol-10 + thiosulfate</text>
        <dbReference type="Rhea" id="RHEA:38359"/>
        <dbReference type="ChEBI" id="CHEBI:15378"/>
        <dbReference type="ChEBI" id="CHEBI:17359"/>
        <dbReference type="ChEBI" id="CHEBI:29919"/>
        <dbReference type="ChEBI" id="CHEBI:33542"/>
        <dbReference type="ChEBI" id="CHEBI:46245"/>
        <dbReference type="ChEBI" id="CHEBI:64183"/>
    </reaction>
    <physiologicalReaction direction="left-to-right" evidence="9">
        <dbReference type="Rhea" id="RHEA:38360"/>
    </physiologicalReaction>
</comment>
<keyword evidence="8" id="KW-0496">Mitochondrion</keyword>
<evidence type="ECO:0000313" key="18">
    <source>
        <dbReference type="EMBL" id="CAG5131911.1"/>
    </source>
</evidence>
<evidence type="ECO:0000256" key="5">
    <source>
        <dbReference type="ARBA" id="ARBA00022827"/>
    </source>
</evidence>
<dbReference type="FunFam" id="3.50.50.60:FF:000034">
    <property type="entry name" value="sulfide:quinone oxidoreductase, mitochondrial"/>
    <property type="match status" value="1"/>
</dbReference>
<name>A0A8S4A090_9EUPU</name>
<comment type="subcellular location">
    <subcellularLocation>
        <location evidence="2">Mitochondrion</location>
    </subcellularLocation>
</comment>
<evidence type="ECO:0000256" key="8">
    <source>
        <dbReference type="ARBA" id="ARBA00023128"/>
    </source>
</evidence>
<evidence type="ECO:0000313" key="19">
    <source>
        <dbReference type="Proteomes" id="UP000678393"/>
    </source>
</evidence>
<evidence type="ECO:0000256" key="4">
    <source>
        <dbReference type="ARBA" id="ARBA00022719"/>
    </source>
</evidence>
<evidence type="ECO:0000256" key="11">
    <source>
        <dbReference type="ARBA" id="ARBA00052986"/>
    </source>
</evidence>
<dbReference type="GO" id="GO:0071949">
    <property type="term" value="F:FAD binding"/>
    <property type="evidence" value="ECO:0007669"/>
    <property type="project" value="TreeGrafter"/>
</dbReference>
<dbReference type="InterPro" id="IPR015904">
    <property type="entry name" value="Sulphide_quinone_reductase"/>
</dbReference>
<dbReference type="GO" id="GO:0070224">
    <property type="term" value="F:sulfide:quinone oxidoreductase activity"/>
    <property type="evidence" value="ECO:0007669"/>
    <property type="project" value="TreeGrafter"/>
</dbReference>
<evidence type="ECO:0000256" key="7">
    <source>
        <dbReference type="ARBA" id="ARBA00023002"/>
    </source>
</evidence>
<dbReference type="Proteomes" id="UP000678393">
    <property type="component" value="Unassembled WGS sequence"/>
</dbReference>
<dbReference type="PANTHER" id="PTHR10632">
    <property type="entry name" value="SULFIDE:QUINONE OXIDOREDUCTASE"/>
    <property type="match status" value="1"/>
</dbReference>
<comment type="similarity">
    <text evidence="13">Belongs to the SQRD family.</text>
</comment>
<dbReference type="EC" id="1.8.5.8" evidence="14"/>
<gene>
    <name evidence="18" type="ORF">CUNI_LOCUS17469</name>
</gene>
<keyword evidence="19" id="KW-1185">Reference proteome</keyword>
<organism evidence="18 19">
    <name type="scientific">Candidula unifasciata</name>
    <dbReference type="NCBI Taxonomy" id="100452"/>
    <lineage>
        <taxon>Eukaryota</taxon>
        <taxon>Metazoa</taxon>
        <taxon>Spiralia</taxon>
        <taxon>Lophotrochozoa</taxon>
        <taxon>Mollusca</taxon>
        <taxon>Gastropoda</taxon>
        <taxon>Heterobranchia</taxon>
        <taxon>Euthyneura</taxon>
        <taxon>Panpulmonata</taxon>
        <taxon>Eupulmonata</taxon>
        <taxon>Stylommatophora</taxon>
        <taxon>Helicina</taxon>
        <taxon>Helicoidea</taxon>
        <taxon>Geomitridae</taxon>
        <taxon>Candidula</taxon>
    </lineage>
</organism>
<comment type="catalytic activity">
    <reaction evidence="11">
        <text>a quinone + hydrogen sulfide + glutathione + H(+) = S-sulfanylglutathione + a quinol</text>
        <dbReference type="Rhea" id="RHEA:55156"/>
        <dbReference type="ChEBI" id="CHEBI:15378"/>
        <dbReference type="ChEBI" id="CHEBI:24646"/>
        <dbReference type="ChEBI" id="CHEBI:29919"/>
        <dbReference type="ChEBI" id="CHEBI:57925"/>
        <dbReference type="ChEBI" id="CHEBI:58905"/>
        <dbReference type="ChEBI" id="CHEBI:132124"/>
        <dbReference type="EC" id="1.8.5.8"/>
    </reaction>
    <physiologicalReaction direction="left-to-right" evidence="11">
        <dbReference type="Rhea" id="RHEA:55157"/>
    </physiologicalReaction>
</comment>
<evidence type="ECO:0000256" key="10">
    <source>
        <dbReference type="ARBA" id="ARBA00052810"/>
    </source>
</evidence>
<comment type="caution">
    <text evidence="18">The sequence shown here is derived from an EMBL/GenBank/DDBJ whole genome shotgun (WGS) entry which is preliminary data.</text>
</comment>